<evidence type="ECO:0000256" key="5">
    <source>
        <dbReference type="ARBA" id="ARBA00023134"/>
    </source>
</evidence>
<dbReference type="Pfam" id="PF00735">
    <property type="entry name" value="Septin"/>
    <property type="match status" value="1"/>
</dbReference>
<evidence type="ECO:0000313" key="9">
    <source>
        <dbReference type="EMBL" id="KAJ7386304.1"/>
    </source>
</evidence>
<dbReference type="InterPro" id="IPR030379">
    <property type="entry name" value="G_SEPTIN_dom"/>
</dbReference>
<evidence type="ECO:0000259" key="8">
    <source>
        <dbReference type="PROSITE" id="PS51719"/>
    </source>
</evidence>
<dbReference type="Gene3D" id="3.40.50.300">
    <property type="entry name" value="P-loop containing nucleotide triphosphate hydrolases"/>
    <property type="match status" value="1"/>
</dbReference>
<keyword evidence="4" id="KW-0175">Coiled coil</keyword>
<comment type="caution">
    <text evidence="9">The sequence shown here is derived from an EMBL/GenBank/DDBJ whole genome shotgun (WGS) entry which is preliminary data.</text>
</comment>
<keyword evidence="10" id="KW-1185">Reference proteome</keyword>
<evidence type="ECO:0000256" key="6">
    <source>
        <dbReference type="ARBA" id="ARBA00023306"/>
    </source>
</evidence>
<dbReference type="OrthoDB" id="416553at2759"/>
<dbReference type="PANTHER" id="PTHR18884">
    <property type="entry name" value="SEPTIN"/>
    <property type="match status" value="1"/>
</dbReference>
<dbReference type="PROSITE" id="PS51719">
    <property type="entry name" value="G_SEPTIN"/>
    <property type="match status" value="1"/>
</dbReference>
<dbReference type="GO" id="GO:0051301">
    <property type="term" value="P:cell division"/>
    <property type="evidence" value="ECO:0007669"/>
    <property type="project" value="UniProtKB-KW"/>
</dbReference>
<feature type="domain" description="Septin-type G" evidence="8">
    <location>
        <begin position="117"/>
        <end position="384"/>
    </location>
</feature>
<protein>
    <submittedName>
        <fullName evidence="9">Neuronal-specific septin-3</fullName>
    </submittedName>
</protein>
<evidence type="ECO:0000256" key="4">
    <source>
        <dbReference type="ARBA" id="ARBA00023054"/>
    </source>
</evidence>
<dbReference type="InterPro" id="IPR011992">
    <property type="entry name" value="EF-hand-dom_pair"/>
</dbReference>
<dbReference type="FunFam" id="3.40.50.300:FF:000162">
    <property type="entry name" value="septin-7 isoform X1"/>
    <property type="match status" value="1"/>
</dbReference>
<evidence type="ECO:0000256" key="3">
    <source>
        <dbReference type="ARBA" id="ARBA00022741"/>
    </source>
</evidence>
<name>A0A9W9ZUN2_9CNID</name>
<accession>A0A9W9ZUN2</accession>
<dbReference type="GO" id="GO:0005525">
    <property type="term" value="F:GTP binding"/>
    <property type="evidence" value="ECO:0007669"/>
    <property type="project" value="UniProtKB-KW"/>
</dbReference>
<dbReference type="InterPro" id="IPR016491">
    <property type="entry name" value="Septin"/>
</dbReference>
<keyword evidence="5 7" id="KW-0342">GTP-binding</keyword>
<dbReference type="GO" id="GO:0032154">
    <property type="term" value="C:cleavage furrow"/>
    <property type="evidence" value="ECO:0007669"/>
    <property type="project" value="UniProtKB-SubCell"/>
</dbReference>
<dbReference type="CDD" id="cd01850">
    <property type="entry name" value="CDC_Septin"/>
    <property type="match status" value="1"/>
</dbReference>
<dbReference type="SUPFAM" id="SSF47473">
    <property type="entry name" value="EF-hand"/>
    <property type="match status" value="1"/>
</dbReference>
<keyword evidence="3 7" id="KW-0547">Nucleotide-binding</keyword>
<dbReference type="SUPFAM" id="SSF52540">
    <property type="entry name" value="P-loop containing nucleoside triphosphate hydrolases"/>
    <property type="match status" value="1"/>
</dbReference>
<dbReference type="EMBL" id="MU825877">
    <property type="protein sequence ID" value="KAJ7386304.1"/>
    <property type="molecule type" value="Genomic_DNA"/>
</dbReference>
<dbReference type="Proteomes" id="UP001163046">
    <property type="component" value="Unassembled WGS sequence"/>
</dbReference>
<sequence>MASSDKQFLLTGAQVDALSKVFKFADVEETGYVDVATISTLAVQLLGAQLSESEKETINSKAENKAEKGLLSYQNFIEIMMETMQAMTHWGKLKTVLEGYVGFDTVQEQIRKKSLKRGFEFNLMVVGATGLGKSTMVNTLFKGRLSRMSSTGSSATIPKTVDVKSVSHGVRLKLTITDTPGFGDQINNDSCWEPILKYINEQYDKYLIEETSIKRKPRVPDSRVHCCLYFIAPTGHRLRPIDVEFMKRLDKCVNIVPVIAKADTLTVEEREAFRRRLREDIEKNHINIYPVLNRHDLDEEEARTTSRIRDQLPFAVIGSDRYVTVSGKPVLGRKTKWGLIEVENKNHCEFSQLRDMLIKTHMQDLKEVTDNIHYESYRRKRLTEGKHEQVVLQNNVVNMDCQESKI</sequence>
<evidence type="ECO:0000256" key="2">
    <source>
        <dbReference type="ARBA" id="ARBA00022618"/>
    </source>
</evidence>
<dbReference type="AlphaFoldDB" id="A0A9W9ZUN2"/>
<organism evidence="9 10">
    <name type="scientific">Desmophyllum pertusum</name>
    <dbReference type="NCBI Taxonomy" id="174260"/>
    <lineage>
        <taxon>Eukaryota</taxon>
        <taxon>Metazoa</taxon>
        <taxon>Cnidaria</taxon>
        <taxon>Anthozoa</taxon>
        <taxon>Hexacorallia</taxon>
        <taxon>Scleractinia</taxon>
        <taxon>Caryophylliina</taxon>
        <taxon>Caryophylliidae</taxon>
        <taxon>Desmophyllum</taxon>
    </lineage>
</organism>
<gene>
    <name evidence="9" type="primary">SEPT3</name>
    <name evidence="9" type="ORF">OS493_010710</name>
</gene>
<evidence type="ECO:0000256" key="1">
    <source>
        <dbReference type="ARBA" id="ARBA00004626"/>
    </source>
</evidence>
<dbReference type="InterPro" id="IPR027417">
    <property type="entry name" value="P-loop_NTPase"/>
</dbReference>
<dbReference type="Gene3D" id="1.10.238.10">
    <property type="entry name" value="EF-hand"/>
    <property type="match status" value="1"/>
</dbReference>
<evidence type="ECO:0000256" key="7">
    <source>
        <dbReference type="RuleBase" id="RU004560"/>
    </source>
</evidence>
<evidence type="ECO:0000313" key="10">
    <source>
        <dbReference type="Proteomes" id="UP001163046"/>
    </source>
</evidence>
<dbReference type="GO" id="GO:0005856">
    <property type="term" value="C:cytoskeleton"/>
    <property type="evidence" value="ECO:0007669"/>
    <property type="project" value="UniProtKB-ARBA"/>
</dbReference>
<keyword evidence="2" id="KW-0132">Cell division</keyword>
<reference evidence="9" key="1">
    <citation type="submission" date="2023-01" db="EMBL/GenBank/DDBJ databases">
        <title>Genome assembly of the deep-sea coral Lophelia pertusa.</title>
        <authorList>
            <person name="Herrera S."/>
            <person name="Cordes E."/>
        </authorList>
    </citation>
    <scope>NUCLEOTIDE SEQUENCE</scope>
    <source>
        <strain evidence="9">USNM1676648</strain>
        <tissue evidence="9">Polyp</tissue>
    </source>
</reference>
<comment type="subcellular location">
    <subcellularLocation>
        <location evidence="1">Cleavage furrow</location>
    </subcellularLocation>
</comment>
<keyword evidence="6" id="KW-0131">Cell cycle</keyword>
<comment type="similarity">
    <text evidence="7">Belongs to the TRAFAC class TrmE-Era-EngA-EngB-Septin-like GTPase superfamily. Septin GTPase family.</text>
</comment>
<proteinExistence type="inferred from homology"/>